<dbReference type="Pfam" id="PF14143">
    <property type="entry name" value="YrhC"/>
    <property type="match status" value="1"/>
</dbReference>
<evidence type="ECO:0000313" key="2">
    <source>
        <dbReference type="EMBL" id="MBM7691853.1"/>
    </source>
</evidence>
<dbReference type="Proteomes" id="UP000823486">
    <property type="component" value="Unassembled WGS sequence"/>
</dbReference>
<sequence>MNFKKKSLETIYREKMVDYKRFAFSLICASVFFYLGVLISSHGKGLNPDYLMMGATILFISLSGVFFYLSAKYKSLLSQSEKTDV</sequence>
<feature type="transmembrane region" description="Helical" evidence="1">
    <location>
        <begin position="21"/>
        <end position="39"/>
    </location>
</feature>
<feature type="transmembrane region" description="Helical" evidence="1">
    <location>
        <begin position="51"/>
        <end position="69"/>
    </location>
</feature>
<dbReference type="EMBL" id="JAFBFI010000004">
    <property type="protein sequence ID" value="MBM7691853.1"/>
    <property type="molecule type" value="Genomic_DNA"/>
</dbReference>
<dbReference type="InterPro" id="IPR025418">
    <property type="entry name" value="YrhC-like"/>
</dbReference>
<keyword evidence="3" id="KW-1185">Reference proteome</keyword>
<protein>
    <submittedName>
        <fullName evidence="2">Uncharacterized protein</fullName>
    </submittedName>
</protein>
<comment type="caution">
    <text evidence="2">The sequence shown here is derived from an EMBL/GenBank/DDBJ whole genome shotgun (WGS) entry which is preliminary data.</text>
</comment>
<gene>
    <name evidence="2" type="ORF">JOC77_001263</name>
</gene>
<proteinExistence type="predicted"/>
<dbReference type="RefSeq" id="WP_204540201.1">
    <property type="nucleotide sequence ID" value="NZ_JAFBFI010000004.1"/>
</dbReference>
<reference evidence="2 3" key="1">
    <citation type="submission" date="2021-01" db="EMBL/GenBank/DDBJ databases">
        <title>Genomic Encyclopedia of Type Strains, Phase IV (KMG-IV): sequencing the most valuable type-strain genomes for metagenomic binning, comparative biology and taxonomic classification.</title>
        <authorList>
            <person name="Goeker M."/>
        </authorList>
    </citation>
    <scope>NUCLEOTIDE SEQUENCE [LARGE SCALE GENOMIC DNA]</scope>
    <source>
        <strain evidence="2 3">DSM 105482</strain>
    </source>
</reference>
<keyword evidence="1" id="KW-0472">Membrane</keyword>
<evidence type="ECO:0000256" key="1">
    <source>
        <dbReference type="SAM" id="Phobius"/>
    </source>
</evidence>
<accession>A0ABS2QH66</accession>
<name>A0ABS2QH66_9BACI</name>
<keyword evidence="1" id="KW-1133">Transmembrane helix</keyword>
<keyword evidence="1" id="KW-0812">Transmembrane</keyword>
<evidence type="ECO:0000313" key="3">
    <source>
        <dbReference type="Proteomes" id="UP000823486"/>
    </source>
</evidence>
<organism evidence="2 3">
    <name type="scientific">Peribacillus deserti</name>
    <dbReference type="NCBI Taxonomy" id="673318"/>
    <lineage>
        <taxon>Bacteria</taxon>
        <taxon>Bacillati</taxon>
        <taxon>Bacillota</taxon>
        <taxon>Bacilli</taxon>
        <taxon>Bacillales</taxon>
        <taxon>Bacillaceae</taxon>
        <taxon>Peribacillus</taxon>
    </lineage>
</organism>